<reference evidence="2" key="1">
    <citation type="journal article" date="2012" name="Nat. Biotechnol.">
        <title>Draft genome sequence of pigeonpea (Cajanus cajan), an orphan legume crop of resource-poor farmers.</title>
        <authorList>
            <person name="Varshney R.K."/>
            <person name="Chen W."/>
            <person name="Li Y."/>
            <person name="Bharti A.K."/>
            <person name="Saxena R.K."/>
            <person name="Schlueter J.A."/>
            <person name="Donoghue M.T."/>
            <person name="Azam S."/>
            <person name="Fan G."/>
            <person name="Whaley A.M."/>
            <person name="Farmer A.D."/>
            <person name="Sheridan J."/>
            <person name="Iwata A."/>
            <person name="Tuteja R."/>
            <person name="Penmetsa R.V."/>
            <person name="Wu W."/>
            <person name="Upadhyaya H.D."/>
            <person name="Yang S.P."/>
            <person name="Shah T."/>
            <person name="Saxena K.B."/>
            <person name="Michael T."/>
            <person name="McCombie W.R."/>
            <person name="Yang B."/>
            <person name="Zhang G."/>
            <person name="Yang H."/>
            <person name="Wang J."/>
            <person name="Spillane C."/>
            <person name="Cook D.R."/>
            <person name="May G.D."/>
            <person name="Xu X."/>
            <person name="Jackson S.A."/>
        </authorList>
    </citation>
    <scope>NUCLEOTIDE SEQUENCE [LARGE SCALE GENOMIC DNA]</scope>
</reference>
<dbReference type="EMBL" id="AGCT01021750">
    <property type="protein sequence ID" value="KYP77425.1"/>
    <property type="molecule type" value="Genomic_DNA"/>
</dbReference>
<comment type="caution">
    <text evidence="2">The sequence shown here is derived from an EMBL/GenBank/DDBJ whole genome shotgun (WGS) entry which is preliminary data.</text>
</comment>
<dbReference type="InterPro" id="IPR004252">
    <property type="entry name" value="Probable_transposase_24"/>
</dbReference>
<gene>
    <name evidence="2" type="ORF">KK1_048728</name>
</gene>
<evidence type="ECO:0000313" key="2">
    <source>
        <dbReference type="EMBL" id="KYP77425.1"/>
    </source>
</evidence>
<dbReference type="PANTHER" id="PTHR10775:SF158">
    <property type="entry name" value="TNP2-LIKE TRANSPOSON PROTEIN"/>
    <property type="match status" value="1"/>
</dbReference>
<evidence type="ECO:0000259" key="1">
    <source>
        <dbReference type="Pfam" id="PF13960"/>
    </source>
</evidence>
<dbReference type="AlphaFoldDB" id="A0A151UDP2"/>
<dbReference type="Gramene" id="C.cajan_45995.t">
    <property type="protein sequence ID" value="C.cajan_45995.t"/>
    <property type="gene ID" value="C.cajan_45995"/>
</dbReference>
<evidence type="ECO:0000313" key="3">
    <source>
        <dbReference type="Proteomes" id="UP000075243"/>
    </source>
</evidence>
<accession>A0A151UDP2</accession>
<dbReference type="Pfam" id="PF02992">
    <property type="entry name" value="Transposase_21"/>
    <property type="match status" value="1"/>
</dbReference>
<proteinExistence type="predicted"/>
<organism evidence="2 3">
    <name type="scientific">Cajanus cajan</name>
    <name type="common">Pigeon pea</name>
    <name type="synonym">Cajanus indicus</name>
    <dbReference type="NCBI Taxonomy" id="3821"/>
    <lineage>
        <taxon>Eukaryota</taxon>
        <taxon>Viridiplantae</taxon>
        <taxon>Streptophyta</taxon>
        <taxon>Embryophyta</taxon>
        <taxon>Tracheophyta</taxon>
        <taxon>Spermatophyta</taxon>
        <taxon>Magnoliopsida</taxon>
        <taxon>eudicotyledons</taxon>
        <taxon>Gunneridae</taxon>
        <taxon>Pentapetalae</taxon>
        <taxon>rosids</taxon>
        <taxon>fabids</taxon>
        <taxon>Fabales</taxon>
        <taxon>Fabaceae</taxon>
        <taxon>Papilionoideae</taxon>
        <taxon>50 kb inversion clade</taxon>
        <taxon>NPAAA clade</taxon>
        <taxon>indigoferoid/millettioid clade</taxon>
        <taxon>Phaseoleae</taxon>
        <taxon>Cajanus</taxon>
    </lineage>
</organism>
<feature type="domain" description="DUF4218" evidence="1">
    <location>
        <begin position="511"/>
        <end position="612"/>
    </location>
</feature>
<dbReference type="Pfam" id="PF13960">
    <property type="entry name" value="DUF4218"/>
    <property type="match status" value="1"/>
</dbReference>
<dbReference type="PANTHER" id="PTHR10775">
    <property type="entry name" value="OS08G0208400 PROTEIN"/>
    <property type="match status" value="1"/>
</dbReference>
<dbReference type="Pfam" id="PF03004">
    <property type="entry name" value="Transposase_24"/>
    <property type="match status" value="1"/>
</dbReference>
<dbReference type="Proteomes" id="UP000075243">
    <property type="component" value="Unassembled WGS sequence"/>
</dbReference>
<keyword evidence="3" id="KW-1185">Reference proteome</keyword>
<sequence length="1021" mass="117553">MINDAFGINRHTEVEHDMYEGPSEFVDTTIDEENEKVDDFLRDCNQQLYQGCQRYSKLSFLLRLYHIKCLCGVIDKAMTMILELLKDAFEYANIPNSFYEAKKVNYKLGLNYTKIDACPRNCMLYWGEDKNLETCKHCKKSRWKQKGNNGKKKLPAKVLRYFPLKPRLQRLFMCSKTVKSMRWHALNNNPDGLLRHPRDGKAWKYFDQFHPEFALEPRNVRLGLATDGFNPNRTLGNSYSIWPVILIPYNRPPWECMKQTSLILSMIIPGKKMPGDKIDVYLQPLIKELNELWVEGVETYDSSLKESFTMRAALMWTISDFPGLCTLSGWNTYTGYACPTCNFDTFPCRLRGSYKWCFMGHRRFLERGHKFRLMKNHFDGTIEERDAPRLLSGSEILKQIDNYLKDLELNIELNSKGKRNHEENIPKQWKKKSIFFNLPYWKDNLLRNNLDVMHIEKNVCDNVLYTLIKDEKSKDHLEARQDLQDMGIKEDFWLDENGKYLPLLFSMTKEKKKLQYRIVLTLCHLEILLPPSFFTVMVHLTCHLVEEVKLGGLVYYRWMYPIERMLGHLKSFVRNRAQPEGSISEAYLAEETLNIYSLYEEVESRLNRSRRVDDRPNDNETSQIIYPQLGRPVGSSSTFTLTPLEKIQAHRYLLLNCPKVQSYVESNTAVLKFLNFNTVVLKFNTVVLKFRNFNTPVLRVLLADLPSVFESLQALFPTQTILGVYTEQPLAPTQRPRVGRESSRVWTVQVIDEQGNTKKTKLTKSGVFEMPRGERIVVPFDRQKRAYGEATTLLLGACGRICTDSKIFPLELCKKNTKARKKQTIPHTGGAKMLSMKQHEMEQELGRVVGLGELYIATHKKKDGSYVNEEAKSIGTHSCFFQEKMSTEMCQSDNSNEISTNDSLSKVLGKDHAGCVRCLGLGGLHSVAFQSSTRFSGVGCSSSNSDSTENSQLKKEVISLKGQLANSQENVKTLKNVMLAYIQMKEGHIPTELEAMFGSGSSNVAVSVFICFCTKLNYINT</sequence>
<name>A0A151UDP2_CAJCA</name>
<protein>
    <recommendedName>
        <fullName evidence="1">DUF4218 domain-containing protein</fullName>
    </recommendedName>
</protein>
<dbReference type="InterPro" id="IPR025452">
    <property type="entry name" value="DUF4218"/>
</dbReference>
<dbReference type="InterPro" id="IPR004242">
    <property type="entry name" value="Transposase_21"/>
</dbReference>